<feature type="domain" description="HYDIN/VesB/CFA65-like Ig-like" evidence="9">
    <location>
        <begin position="579"/>
        <end position="662"/>
    </location>
</feature>
<dbReference type="NCBIfam" id="TIGR04183">
    <property type="entry name" value="Por_Secre_tail"/>
    <property type="match status" value="1"/>
</dbReference>
<dbReference type="SUPFAM" id="SSF49265">
    <property type="entry name" value="Fibronectin type III"/>
    <property type="match status" value="1"/>
</dbReference>
<dbReference type="InterPro" id="IPR013783">
    <property type="entry name" value="Ig-like_fold"/>
</dbReference>
<organism evidence="10 11">
    <name type="scientific">Flavobacterium cerinum</name>
    <dbReference type="NCBI Taxonomy" id="2502784"/>
    <lineage>
        <taxon>Bacteria</taxon>
        <taxon>Pseudomonadati</taxon>
        <taxon>Bacteroidota</taxon>
        <taxon>Flavobacteriia</taxon>
        <taxon>Flavobacteriales</taxon>
        <taxon>Flavobacteriaceae</taxon>
        <taxon>Flavobacterium</taxon>
    </lineage>
</organism>
<dbReference type="AlphaFoldDB" id="A0A3S3TUU5"/>
<name>A0A3S3TUU5_9FLAO</name>
<dbReference type="OrthoDB" id="5485925at2"/>
<evidence type="ECO:0000256" key="1">
    <source>
        <dbReference type="ARBA" id="ARBA00004138"/>
    </source>
</evidence>
<accession>A0A3S3TUU5</accession>
<proteinExistence type="predicted"/>
<dbReference type="RefSeq" id="WP_128391496.1">
    <property type="nucleotide sequence ID" value="NZ_SBII01000019.1"/>
</dbReference>
<dbReference type="Proteomes" id="UP000287527">
    <property type="component" value="Unassembled WGS sequence"/>
</dbReference>
<evidence type="ECO:0000259" key="8">
    <source>
        <dbReference type="Pfam" id="PF18962"/>
    </source>
</evidence>
<feature type="domain" description="Secretion system C-terminal sorting" evidence="8">
    <location>
        <begin position="952"/>
        <end position="1020"/>
    </location>
</feature>
<keyword evidence="5" id="KW-0969">Cilium</keyword>
<evidence type="ECO:0000259" key="9">
    <source>
        <dbReference type="Pfam" id="PF22544"/>
    </source>
</evidence>
<dbReference type="Pfam" id="PF18962">
    <property type="entry name" value="Por_Secre_tail"/>
    <property type="match status" value="1"/>
</dbReference>
<evidence type="ECO:0000313" key="11">
    <source>
        <dbReference type="Proteomes" id="UP000287527"/>
    </source>
</evidence>
<comment type="caution">
    <text evidence="10">The sequence shown here is derived from an EMBL/GenBank/DDBJ whole genome shotgun (WGS) entry which is preliminary data.</text>
</comment>
<evidence type="ECO:0000256" key="5">
    <source>
        <dbReference type="ARBA" id="ARBA00023069"/>
    </source>
</evidence>
<feature type="chain" id="PRO_5018541448" evidence="7">
    <location>
        <begin position="24"/>
        <end position="1021"/>
    </location>
</feature>
<keyword evidence="6" id="KW-0966">Cell projection</keyword>
<evidence type="ECO:0000256" key="3">
    <source>
        <dbReference type="ARBA" id="ARBA00022490"/>
    </source>
</evidence>
<dbReference type="EMBL" id="SBII01000019">
    <property type="protein sequence ID" value="RWW91694.1"/>
    <property type="molecule type" value="Genomic_DNA"/>
</dbReference>
<gene>
    <name evidence="10" type="ORF">EPI11_18585</name>
</gene>
<keyword evidence="4 7" id="KW-0732">Signal</keyword>
<dbReference type="GO" id="GO:0005737">
    <property type="term" value="C:cytoplasm"/>
    <property type="evidence" value="ECO:0007669"/>
    <property type="project" value="UniProtKB-SubCell"/>
</dbReference>
<comment type="subcellular location">
    <subcellularLocation>
        <location evidence="1">Cell projection</location>
        <location evidence="1">Cilium</location>
    </subcellularLocation>
    <subcellularLocation>
        <location evidence="2">Cytoplasm</location>
    </subcellularLocation>
</comment>
<evidence type="ECO:0000313" key="10">
    <source>
        <dbReference type="EMBL" id="RWW91694.1"/>
    </source>
</evidence>
<keyword evidence="11" id="KW-1185">Reference proteome</keyword>
<sequence length="1021" mass="105746">MSTKRFFLAFALAAFSFGSTMRAADNWTSIFSTAALPEWNFFECTGGGTETFSNLGSSSSSYATRTWTGNNGVEWSATDARTDLDLTGDAIALRTSTLKNTIAVAGGIGTLSFNYQRVFTGNSTLKVFVNGVQYGGDITVSATTTTVYSQPINVAGNVNIEIRNSGNRTVIDDISWSCYGTPVVGPELQLADALGVNQDCGNLFVNFGSQSVDVSTDAVFTIKNTGTSNLTISSLALSNTTDFTIISPSTLPLTVGASGSAIVLVRFDAVTAGDKSATLTITSNDTDEASCVVELSGKGLVPCTAPVITSASVNFDAITATSAHAVASYATADAYIAVVSTLNALTAAPVNGSNYSVGTLLGGGKVVFNGNAADFNMSGLLENTPYFVFLFPYNNTDCTSGPLYYTESSIEGSFSTPVAPCVGGAESFTNLGAVSSTYATRSWTGDNSVAWTATDSRSDQNLTNIAVTLRTGSVKNTTPVSGGIGTLSFNYKRIFTGNSTLKVLVNGVQQGSDITVSSDLTTAYSQVVDLTGAVTVEIQNSGNRTIIDDISWTCFETPNRPEIQLFDSNMASKACGNFTIDFGNVAVNTNGEATFTIKNNGLQTLNITALTLSDAVNYTIVSPVAPVTVNSLATQDVVVKFNSAVAASYPATLTVESNDADEASCVINLSATAQSACAAPVVTGGDVTVSNLTSSSASFLVEGITADAYIAIISSTGTITAPVNGTAYTVGATMGTATVAYVGSNPSFTLSGLNAATTYTVFVYPYNTANCIGGPSYAAALETSATTTAAPCVGGGETFTNTGTNSATYGTKNWTGDNGITWTATDSRNDQTLTGKAIAIRTGSVKNTAVVSGGVGTLTFNYKRVFTGNSTLKVFVNGTQYGADVVVSSDVTAVFSQVVNVAANATIEIVNSGNRTIVDDISWTCYTAGSGARTALSTEEDKAIETSSEITLYPNPNNGQFQLDLATESANVAIYNVLGKLVLNKEVLDNEVINLESAGKGIYMMVITSGNKVSSKKVIVN</sequence>
<evidence type="ECO:0000256" key="2">
    <source>
        <dbReference type="ARBA" id="ARBA00004496"/>
    </source>
</evidence>
<reference evidence="10 11" key="1">
    <citation type="submission" date="2019-01" db="EMBL/GenBank/DDBJ databases">
        <title>Flavobacterium sp. nov.,isolated from freshwater.</title>
        <authorList>
            <person name="Zhang R."/>
            <person name="Du Z.-J."/>
        </authorList>
    </citation>
    <scope>NUCLEOTIDE SEQUENCE [LARGE SCALE GENOMIC DNA]</scope>
    <source>
        <strain evidence="10 11">1E403</strain>
    </source>
</reference>
<feature type="signal peptide" evidence="7">
    <location>
        <begin position="1"/>
        <end position="23"/>
    </location>
</feature>
<dbReference type="InterPro" id="IPR026444">
    <property type="entry name" value="Secre_tail"/>
</dbReference>
<feature type="domain" description="HYDIN/VesB/CFA65-like Ig-like" evidence="9">
    <location>
        <begin position="205"/>
        <end position="289"/>
    </location>
</feature>
<dbReference type="Gene3D" id="2.60.40.10">
    <property type="entry name" value="Immunoglobulins"/>
    <property type="match status" value="2"/>
</dbReference>
<dbReference type="NCBIfam" id="NF012200">
    <property type="entry name" value="choice_anch_D"/>
    <property type="match status" value="2"/>
</dbReference>
<evidence type="ECO:0000256" key="7">
    <source>
        <dbReference type="SAM" id="SignalP"/>
    </source>
</evidence>
<evidence type="ECO:0000256" key="4">
    <source>
        <dbReference type="ARBA" id="ARBA00022729"/>
    </source>
</evidence>
<evidence type="ECO:0000256" key="6">
    <source>
        <dbReference type="ARBA" id="ARBA00023273"/>
    </source>
</evidence>
<protein>
    <submittedName>
        <fullName evidence="10">Choice-of-anchor D domain-containing protein</fullName>
    </submittedName>
</protein>
<keyword evidence="3" id="KW-0963">Cytoplasm</keyword>
<dbReference type="InterPro" id="IPR036116">
    <property type="entry name" value="FN3_sf"/>
</dbReference>
<dbReference type="InterPro" id="IPR053879">
    <property type="entry name" value="HYDIN_VesB_CFA65-like_Ig"/>
</dbReference>
<dbReference type="Pfam" id="PF22544">
    <property type="entry name" value="HYDIN_VesB_CFA65-like_Ig"/>
    <property type="match status" value="2"/>
</dbReference>